<dbReference type="OrthoDB" id="9777699at2"/>
<dbReference type="PIRSF" id="PIRSF006066">
    <property type="entry name" value="HI0050"/>
    <property type="match status" value="1"/>
</dbReference>
<feature type="transmembrane region" description="Helical" evidence="7">
    <location>
        <begin position="314"/>
        <end position="344"/>
    </location>
</feature>
<evidence type="ECO:0000256" key="6">
    <source>
        <dbReference type="ARBA" id="ARBA00023136"/>
    </source>
</evidence>
<organism evidence="9 10">
    <name type="scientific">Egibacter rhizosphaerae</name>
    <dbReference type="NCBI Taxonomy" id="1670831"/>
    <lineage>
        <taxon>Bacteria</taxon>
        <taxon>Bacillati</taxon>
        <taxon>Actinomycetota</taxon>
        <taxon>Nitriliruptoria</taxon>
        <taxon>Egibacterales</taxon>
        <taxon>Egibacteraceae</taxon>
        <taxon>Egibacter</taxon>
    </lineage>
</organism>
<evidence type="ECO:0000256" key="2">
    <source>
        <dbReference type="ARBA" id="ARBA00022475"/>
    </source>
</evidence>
<feature type="transmembrane region" description="Helical" evidence="7">
    <location>
        <begin position="272"/>
        <end position="294"/>
    </location>
</feature>
<dbReference type="KEGG" id="erz:ER308_01775"/>
<keyword evidence="5 7" id="KW-1133">Transmembrane helix</keyword>
<dbReference type="AlphaFoldDB" id="A0A411YB35"/>
<evidence type="ECO:0000256" key="7">
    <source>
        <dbReference type="SAM" id="Phobius"/>
    </source>
</evidence>
<feature type="transmembrane region" description="Helical" evidence="7">
    <location>
        <begin position="356"/>
        <end position="380"/>
    </location>
</feature>
<dbReference type="NCBIfam" id="TIGR00786">
    <property type="entry name" value="dctM"/>
    <property type="match status" value="1"/>
</dbReference>
<reference evidence="9 10" key="1">
    <citation type="submission" date="2019-01" db="EMBL/GenBank/DDBJ databases">
        <title>Egibacter rhizosphaerae EGI 80759T.</title>
        <authorList>
            <person name="Chen D.-D."/>
            <person name="Tian Y."/>
            <person name="Jiao J.-Y."/>
            <person name="Zhang X.-T."/>
            <person name="Zhang Y.-G."/>
            <person name="Zhang Y."/>
            <person name="Xiao M."/>
            <person name="Shu W.-S."/>
            <person name="Li W.-J."/>
        </authorList>
    </citation>
    <scope>NUCLEOTIDE SEQUENCE [LARGE SCALE GENOMIC DNA]</scope>
    <source>
        <strain evidence="9 10">EGI 80759</strain>
    </source>
</reference>
<keyword evidence="10" id="KW-1185">Reference proteome</keyword>
<feature type="transmembrane region" description="Helical" evidence="7">
    <location>
        <begin position="169"/>
        <end position="192"/>
    </location>
</feature>
<feature type="transmembrane region" description="Helical" evidence="7">
    <location>
        <begin position="45"/>
        <end position="65"/>
    </location>
</feature>
<dbReference type="GO" id="GO:0022857">
    <property type="term" value="F:transmembrane transporter activity"/>
    <property type="evidence" value="ECO:0007669"/>
    <property type="project" value="TreeGrafter"/>
</dbReference>
<evidence type="ECO:0000259" key="8">
    <source>
        <dbReference type="Pfam" id="PF06808"/>
    </source>
</evidence>
<comment type="subcellular location">
    <subcellularLocation>
        <location evidence="1">Cell inner membrane</location>
        <topology evidence="1">Multi-pass membrane protein</topology>
    </subcellularLocation>
</comment>
<dbReference type="EMBL" id="CP036402">
    <property type="protein sequence ID" value="QBI18420.1"/>
    <property type="molecule type" value="Genomic_DNA"/>
</dbReference>
<evidence type="ECO:0000313" key="9">
    <source>
        <dbReference type="EMBL" id="QBI18420.1"/>
    </source>
</evidence>
<feature type="transmembrane region" description="Helical" evidence="7">
    <location>
        <begin position="400"/>
        <end position="421"/>
    </location>
</feature>
<feature type="domain" description="TRAP C4-dicarboxylate transport system permease DctM subunit" evidence="8">
    <location>
        <begin position="6"/>
        <end position="417"/>
    </location>
</feature>
<dbReference type="Proteomes" id="UP000291469">
    <property type="component" value="Chromosome"/>
</dbReference>
<keyword evidence="6 7" id="KW-0472">Membrane</keyword>
<feature type="transmembrane region" description="Helical" evidence="7">
    <location>
        <begin position="213"/>
        <end position="235"/>
    </location>
</feature>
<feature type="transmembrane region" description="Helical" evidence="7">
    <location>
        <begin position="134"/>
        <end position="157"/>
    </location>
</feature>
<keyword evidence="4 7" id="KW-0812">Transmembrane</keyword>
<gene>
    <name evidence="9" type="ORF">ER308_01775</name>
</gene>
<dbReference type="GO" id="GO:0005886">
    <property type="term" value="C:plasma membrane"/>
    <property type="evidence" value="ECO:0007669"/>
    <property type="project" value="UniProtKB-SubCell"/>
</dbReference>
<name>A0A411YB35_9ACTN</name>
<proteinExistence type="predicted"/>
<evidence type="ECO:0000256" key="1">
    <source>
        <dbReference type="ARBA" id="ARBA00004429"/>
    </source>
</evidence>
<feature type="transmembrane region" description="Helical" evidence="7">
    <location>
        <begin position="241"/>
        <end position="260"/>
    </location>
</feature>
<accession>A0A411YB35</accession>
<keyword evidence="2" id="KW-1003">Cell membrane</keyword>
<keyword evidence="3" id="KW-0997">Cell inner membrane</keyword>
<dbReference type="InterPro" id="IPR004681">
    <property type="entry name" value="TRAP_DctM"/>
</dbReference>
<evidence type="ECO:0000256" key="4">
    <source>
        <dbReference type="ARBA" id="ARBA00022692"/>
    </source>
</evidence>
<dbReference type="InterPro" id="IPR010656">
    <property type="entry name" value="DctM"/>
</dbReference>
<dbReference type="RefSeq" id="WP_131153418.1">
    <property type="nucleotide sequence ID" value="NZ_CP036402.1"/>
</dbReference>
<evidence type="ECO:0000256" key="3">
    <source>
        <dbReference type="ARBA" id="ARBA00022519"/>
    </source>
</evidence>
<evidence type="ECO:0000256" key="5">
    <source>
        <dbReference type="ARBA" id="ARBA00022989"/>
    </source>
</evidence>
<dbReference type="PANTHER" id="PTHR33362:SF2">
    <property type="entry name" value="TRAP TRANSPORTER LARGE PERMEASE PROTEIN"/>
    <property type="match status" value="1"/>
</dbReference>
<evidence type="ECO:0000313" key="10">
    <source>
        <dbReference type="Proteomes" id="UP000291469"/>
    </source>
</evidence>
<dbReference type="Pfam" id="PF06808">
    <property type="entry name" value="DctM"/>
    <property type="match status" value="1"/>
</dbReference>
<sequence>MIALLFVLLFALMALGAPVWVAMATSGVAYVLIADLGEATRLPTAMVDGVSGFELLAVPFFILTGDLMNRSGMTKRLIDLVLFFIGKVRGALAYVSVSVSLFASGISGSAPADASAVSAVLMPAMREEGYRPTFAASVNAASAIIGPIMPPSIPMIFVALVTNLSVGQLFLGGVGPALLLTAILFVVLFLRGRHQPMPVAKPTERSFGSLRRLLSEALMALVAPVIIVGGVLTGVATVTELAFVASGYVLLVGILIYRTISLRDLWGIFRDNAVFASTVMVLFAVVGIFSYIVAAERVGDDLATLVDGLDVGPVQFLLLAMVFFLVVGLVIDAVPAILIFAPILLPAALDVGVDPIHFGVVIVVNLMIGLLTPPVGALLYVVSKVSQVSFVGLTRQVLPFVVALLGGLVIIVLVPEIVMWLPEAIFR</sequence>
<protein>
    <submittedName>
        <fullName evidence="9">TRAP transporter large permease</fullName>
    </submittedName>
</protein>
<dbReference type="PANTHER" id="PTHR33362">
    <property type="entry name" value="SIALIC ACID TRAP TRANSPORTER PERMEASE PROTEIN SIAT-RELATED"/>
    <property type="match status" value="1"/>
</dbReference>